<evidence type="ECO:0000313" key="2">
    <source>
        <dbReference type="Proteomes" id="UP000271098"/>
    </source>
</evidence>
<sequence>MIERRSMRVGAPYEANVFCALCAEELAHSQAAVDLHVRSLEHVINYVHKYHTHRLKEMLDKQAVNDDGKELRRFLGQLLKDEGAPNNMRVYDPNGMHEERKK</sequence>
<dbReference type="EMBL" id="UYRT01034519">
    <property type="protein sequence ID" value="VDK78772.1"/>
    <property type="molecule type" value="Genomic_DNA"/>
</dbReference>
<name>A0A183DMD7_9BILA</name>
<protein>
    <submittedName>
        <fullName evidence="3">Zf-U1 domain-containing protein</fullName>
    </submittedName>
</protein>
<accession>A0A183DMD7</accession>
<evidence type="ECO:0000313" key="1">
    <source>
        <dbReference type="EMBL" id="VDK78772.1"/>
    </source>
</evidence>
<dbReference type="AlphaFoldDB" id="A0A183DMD7"/>
<dbReference type="Proteomes" id="UP000271098">
    <property type="component" value="Unassembled WGS sequence"/>
</dbReference>
<keyword evidence="2" id="KW-1185">Reference proteome</keyword>
<evidence type="ECO:0000313" key="3">
    <source>
        <dbReference type="WBParaSite" id="GPUH_0000988901-mRNA-1"/>
    </source>
</evidence>
<reference evidence="1 2" key="2">
    <citation type="submission" date="2018-11" db="EMBL/GenBank/DDBJ databases">
        <authorList>
            <consortium name="Pathogen Informatics"/>
        </authorList>
    </citation>
    <scope>NUCLEOTIDE SEQUENCE [LARGE SCALE GENOMIC DNA]</scope>
</reference>
<reference evidence="3" key="1">
    <citation type="submission" date="2016-06" db="UniProtKB">
        <authorList>
            <consortium name="WormBaseParasite"/>
        </authorList>
    </citation>
    <scope>IDENTIFICATION</scope>
</reference>
<dbReference type="OrthoDB" id="5877502at2759"/>
<proteinExistence type="predicted"/>
<organism evidence="3">
    <name type="scientific">Gongylonema pulchrum</name>
    <dbReference type="NCBI Taxonomy" id="637853"/>
    <lineage>
        <taxon>Eukaryota</taxon>
        <taxon>Metazoa</taxon>
        <taxon>Ecdysozoa</taxon>
        <taxon>Nematoda</taxon>
        <taxon>Chromadorea</taxon>
        <taxon>Rhabditida</taxon>
        <taxon>Spirurina</taxon>
        <taxon>Spiruromorpha</taxon>
        <taxon>Spiruroidea</taxon>
        <taxon>Gongylonematidae</taxon>
        <taxon>Gongylonema</taxon>
    </lineage>
</organism>
<dbReference type="WBParaSite" id="GPUH_0000988901-mRNA-1">
    <property type="protein sequence ID" value="GPUH_0000988901-mRNA-1"/>
    <property type="gene ID" value="GPUH_0000988901"/>
</dbReference>
<gene>
    <name evidence="1" type="ORF">GPUH_LOCUS9878</name>
</gene>